<dbReference type="EMBL" id="CP006272">
    <property type="protein sequence ID" value="AGZ43627.1"/>
    <property type="molecule type" value="Genomic_DNA"/>
</dbReference>
<feature type="transmembrane region" description="Helical" evidence="1">
    <location>
        <begin position="159"/>
        <end position="178"/>
    </location>
</feature>
<feature type="transmembrane region" description="Helical" evidence="1">
    <location>
        <begin position="40"/>
        <end position="62"/>
    </location>
</feature>
<organism evidence="2 3">
    <name type="scientific">Actinoplanes friuliensis DSM 7358</name>
    <dbReference type="NCBI Taxonomy" id="1246995"/>
    <lineage>
        <taxon>Bacteria</taxon>
        <taxon>Bacillati</taxon>
        <taxon>Actinomycetota</taxon>
        <taxon>Actinomycetes</taxon>
        <taxon>Micromonosporales</taxon>
        <taxon>Micromonosporaceae</taxon>
        <taxon>Actinoplanes</taxon>
    </lineage>
</organism>
<gene>
    <name evidence="2" type="ORF">AFR_26830</name>
</gene>
<dbReference type="KEGG" id="afs:AFR_26830"/>
<protein>
    <submittedName>
        <fullName evidence="2">Uncharacterized protein</fullName>
    </submittedName>
</protein>
<dbReference type="eggNOG" id="ENOG502ZYQT">
    <property type="taxonomic scope" value="Bacteria"/>
</dbReference>
<dbReference type="Proteomes" id="UP000017746">
    <property type="component" value="Chromosome"/>
</dbReference>
<reference evidence="2 3" key="1">
    <citation type="journal article" date="2014" name="J. Biotechnol.">
        <title>Complete genome sequence of the actinobacterium Actinoplanes friuliensis HAG 010964, producer of the lipopeptide antibiotic friulimycin.</title>
        <authorList>
            <person name="Ruckert C."/>
            <person name="Szczepanowski R."/>
            <person name="Albersmeier A."/>
            <person name="Goesmann A."/>
            <person name="Fischer N."/>
            <person name="Steinkamper A."/>
            <person name="Puhler A."/>
            <person name="Biener R."/>
            <person name="Schwartz D."/>
            <person name="Kalinowski J."/>
        </authorList>
    </citation>
    <scope>NUCLEOTIDE SEQUENCE [LARGE SCALE GENOMIC DNA]</scope>
    <source>
        <strain evidence="2 3">DSM 7358</strain>
    </source>
</reference>
<accession>U5W3N4</accession>
<dbReference type="AlphaFoldDB" id="U5W3N4"/>
<dbReference type="HOGENOM" id="CLU_1544371_0_0_11"/>
<keyword evidence="1" id="KW-1133">Transmembrane helix</keyword>
<name>U5W3N4_9ACTN</name>
<keyword evidence="3" id="KW-1185">Reference proteome</keyword>
<keyword evidence="1" id="KW-0812">Transmembrane</keyword>
<evidence type="ECO:0000313" key="2">
    <source>
        <dbReference type="EMBL" id="AGZ43627.1"/>
    </source>
</evidence>
<dbReference type="RefSeq" id="WP_023364510.1">
    <property type="nucleotide sequence ID" value="NC_022657.1"/>
</dbReference>
<evidence type="ECO:0000256" key="1">
    <source>
        <dbReference type="SAM" id="Phobius"/>
    </source>
</evidence>
<keyword evidence="1" id="KW-0472">Membrane</keyword>
<dbReference type="OrthoDB" id="3387141at2"/>
<dbReference type="PATRIC" id="fig|1246995.3.peg.5437"/>
<evidence type="ECO:0000313" key="3">
    <source>
        <dbReference type="Proteomes" id="UP000017746"/>
    </source>
</evidence>
<proteinExistence type="predicted"/>
<sequence length="179" mass="19740">MDDTELYRERILRHAGPVITGRFLGFRASYTREVKVGQPLLVAVFVTATIAQAIGALLLALLRSGGGGARRKFKDLKKGPEYLVTPVRLRDDLGQTYEVEMHGQLPQSALHRGDLVQVHTRVQKDPDLPVKMHQILNLTTLQPLTPRIPTMWSHLGPGLLIQAVLGLTIATALLAAWIS</sequence>